<protein>
    <recommendedName>
        <fullName evidence="12">C2H2-type domain-containing protein</fullName>
    </recommendedName>
</protein>
<dbReference type="GO" id="GO:0000981">
    <property type="term" value="F:DNA-binding transcription factor activity, RNA polymerase II-specific"/>
    <property type="evidence" value="ECO:0007669"/>
    <property type="project" value="TreeGrafter"/>
</dbReference>
<dbReference type="Gene3D" id="3.30.160.60">
    <property type="entry name" value="Classic Zinc Finger"/>
    <property type="match status" value="13"/>
</dbReference>
<evidence type="ECO:0000259" key="12">
    <source>
        <dbReference type="PROSITE" id="PS50157"/>
    </source>
</evidence>
<evidence type="ECO:0000313" key="13">
    <source>
        <dbReference type="Ensembl" id="ENSSDAP00000010803.1"/>
    </source>
</evidence>
<feature type="domain" description="C2H2-type" evidence="12">
    <location>
        <begin position="597"/>
        <end position="624"/>
    </location>
</feature>
<dbReference type="FunFam" id="3.30.160.60:FF:000690">
    <property type="entry name" value="Zinc finger protein 354C"/>
    <property type="match status" value="1"/>
</dbReference>
<organism evidence="13 14">
    <name type="scientific">Spermophilus dauricus</name>
    <name type="common">Daurian ground squirrel</name>
    <dbReference type="NCBI Taxonomy" id="99837"/>
    <lineage>
        <taxon>Eukaryota</taxon>
        <taxon>Metazoa</taxon>
        <taxon>Chordata</taxon>
        <taxon>Craniata</taxon>
        <taxon>Vertebrata</taxon>
        <taxon>Euteleostomi</taxon>
        <taxon>Mammalia</taxon>
        <taxon>Eutheria</taxon>
        <taxon>Euarchontoglires</taxon>
        <taxon>Glires</taxon>
        <taxon>Rodentia</taxon>
        <taxon>Sciuromorpha</taxon>
        <taxon>Sciuridae</taxon>
        <taxon>Xerinae</taxon>
        <taxon>Marmotini</taxon>
        <taxon>Spermophilus</taxon>
    </lineage>
</organism>
<dbReference type="FunFam" id="3.30.160.60:FF:000698">
    <property type="entry name" value="Zinc finger with KRAB and SCAN domains 7"/>
    <property type="match status" value="1"/>
</dbReference>
<dbReference type="InterPro" id="IPR036236">
    <property type="entry name" value="Znf_C2H2_sf"/>
</dbReference>
<keyword evidence="9" id="KW-0804">Transcription</keyword>
<evidence type="ECO:0000256" key="4">
    <source>
        <dbReference type="ARBA" id="ARBA00022737"/>
    </source>
</evidence>
<dbReference type="GO" id="GO:0005634">
    <property type="term" value="C:nucleus"/>
    <property type="evidence" value="ECO:0007669"/>
    <property type="project" value="UniProtKB-SubCell"/>
</dbReference>
<evidence type="ECO:0000313" key="14">
    <source>
        <dbReference type="Proteomes" id="UP000694422"/>
    </source>
</evidence>
<keyword evidence="14" id="KW-1185">Reference proteome</keyword>
<dbReference type="PANTHER" id="PTHR24381">
    <property type="entry name" value="ZINC FINGER PROTEIN"/>
    <property type="match status" value="1"/>
</dbReference>
<dbReference type="GO" id="GO:0000977">
    <property type="term" value="F:RNA polymerase II transcription regulatory region sequence-specific DNA binding"/>
    <property type="evidence" value="ECO:0007669"/>
    <property type="project" value="TreeGrafter"/>
</dbReference>
<dbReference type="SMART" id="SM00355">
    <property type="entry name" value="ZnF_C2H2"/>
    <property type="match status" value="11"/>
</dbReference>
<comment type="similarity">
    <text evidence="2">Belongs to the krueppel C2H2-type zinc-finger protein family.</text>
</comment>
<evidence type="ECO:0000256" key="5">
    <source>
        <dbReference type="ARBA" id="ARBA00022771"/>
    </source>
</evidence>
<reference evidence="13" key="2">
    <citation type="submission" date="2025-09" db="UniProtKB">
        <authorList>
            <consortium name="Ensembl"/>
        </authorList>
    </citation>
    <scope>IDENTIFICATION</scope>
</reference>
<evidence type="ECO:0000256" key="3">
    <source>
        <dbReference type="ARBA" id="ARBA00022723"/>
    </source>
</evidence>
<dbReference type="FunFam" id="3.30.160.60:FF:000454">
    <property type="entry name" value="Zinc finger protein 624"/>
    <property type="match status" value="1"/>
</dbReference>
<sequence>TLNLQFSCLRIPFSPEHGIKDLFKKVIKRRYGNCDLDYLQPRKLWENESESDGLKSYYNGQSQLVATVHNKNFTVNGHQEHLISQKRIQLMPVAFEELYVSSVLPTQFLKHTVPLKGNLENLRRDLVYASSMISLAKKYKSEGQISKREHFDHSFTKCPLFCNQTIISSCAQTYNYNNCGDIHPYPFFLNQNSDVDFWNVCYIGNETSHTLAQVSNLSNYQYVYIGEKKYESSEILKNMSIGCNPRNPQCTHFAKSLYHNGKCEKLFHQSSGLMTHPRIHSEQRPYKHEEGGRVFTHLASLSQYERIPIEREPCGFKECSKPWDCSTLSTHLRYFTSDNYDYREGGKTFNPESPPVKHQRIHGMEKPPKWKECGKSLSTCSVLSKHLRWHGKRAPECNCAKAFDNASTLSQNQRNLVREKGKPYKCEECGKAFIRRSYLTQHQRVHTGEKPYTCKECGKAFKQRSHLDLSSLTKHQIIHTGEKPYKCKECGKAFNQRSSLTQHQRIHTGEKPYMCEKCGKAFNQRSTLTQHQIIHSVEQPYKCEECGKAFPYSSSLTKHQRMHTEEKPYQCEECGKAFPYSSSLSQHQRIHSEEKPYKCEECGKTFPYSSSLNKHQRSHTGEKLCQCEECGKAFPYSSSLTKHHRIHTDEKPCRCEECGKAFPYPSSLTKHQMVHTEEKPYRCEECGKAFPYSSSLSQHQMVHTKEKPYRCEECDKAFPYSSSLTKHQRVHTGEKFCKSEHCVKALEEDPTLIPNKRDHSRGKLYKGGNM</sequence>
<comment type="subcellular location">
    <subcellularLocation>
        <location evidence="1">Nucleus</location>
    </subcellularLocation>
</comment>
<proteinExistence type="inferred from homology"/>
<feature type="domain" description="C2H2-type" evidence="12">
    <location>
        <begin position="709"/>
        <end position="736"/>
    </location>
</feature>
<evidence type="ECO:0000256" key="10">
    <source>
        <dbReference type="ARBA" id="ARBA00023242"/>
    </source>
</evidence>
<evidence type="ECO:0000256" key="11">
    <source>
        <dbReference type="PROSITE-ProRule" id="PRU00042"/>
    </source>
</evidence>
<reference evidence="13" key="1">
    <citation type="submission" date="2025-08" db="UniProtKB">
        <authorList>
            <consortium name="Ensembl"/>
        </authorList>
    </citation>
    <scope>IDENTIFICATION</scope>
</reference>
<keyword evidence="6" id="KW-0862">Zinc</keyword>
<feature type="domain" description="C2H2-type" evidence="12">
    <location>
        <begin position="513"/>
        <end position="540"/>
    </location>
</feature>
<dbReference type="FunFam" id="3.30.160.60:FF:001498">
    <property type="entry name" value="Zinc finger protein 404"/>
    <property type="match status" value="1"/>
</dbReference>
<dbReference type="Ensembl" id="ENSSDAT00000012242.1">
    <property type="protein sequence ID" value="ENSSDAP00000010803.1"/>
    <property type="gene ID" value="ENSSDAG00000009704.1"/>
</dbReference>
<dbReference type="FunFam" id="3.30.160.60:FF:002090">
    <property type="entry name" value="Zinc finger protein 473"/>
    <property type="match status" value="2"/>
</dbReference>
<keyword evidence="3" id="KW-0479">Metal-binding</keyword>
<dbReference type="GO" id="GO:0008270">
    <property type="term" value="F:zinc ion binding"/>
    <property type="evidence" value="ECO:0007669"/>
    <property type="project" value="UniProtKB-KW"/>
</dbReference>
<keyword evidence="4" id="KW-0677">Repeat</keyword>
<feature type="domain" description="C2H2-type" evidence="12">
    <location>
        <begin position="424"/>
        <end position="451"/>
    </location>
</feature>
<dbReference type="Pfam" id="PF00096">
    <property type="entry name" value="zf-C2H2"/>
    <property type="match status" value="10"/>
</dbReference>
<evidence type="ECO:0000256" key="2">
    <source>
        <dbReference type="ARBA" id="ARBA00006991"/>
    </source>
</evidence>
<feature type="domain" description="C2H2-type" evidence="12">
    <location>
        <begin position="681"/>
        <end position="708"/>
    </location>
</feature>
<keyword evidence="10" id="KW-0539">Nucleus</keyword>
<feature type="domain" description="C2H2-type" evidence="12">
    <location>
        <begin position="485"/>
        <end position="512"/>
    </location>
</feature>
<dbReference type="FunFam" id="3.30.160.60:FF:000944">
    <property type="entry name" value="zinc finger protein 232 isoform X1"/>
    <property type="match status" value="1"/>
</dbReference>
<feature type="domain" description="C2H2-type" evidence="12">
    <location>
        <begin position="541"/>
        <end position="568"/>
    </location>
</feature>
<evidence type="ECO:0000256" key="9">
    <source>
        <dbReference type="ARBA" id="ARBA00023163"/>
    </source>
</evidence>
<dbReference type="FunFam" id="3.30.160.60:FF:001158">
    <property type="entry name" value="zinc finger protein 22"/>
    <property type="match status" value="1"/>
</dbReference>
<feature type="domain" description="C2H2-type" evidence="12">
    <location>
        <begin position="653"/>
        <end position="680"/>
    </location>
</feature>
<dbReference type="PROSITE" id="PS00028">
    <property type="entry name" value="ZINC_FINGER_C2H2_1"/>
    <property type="match status" value="10"/>
</dbReference>
<dbReference type="FunFam" id="3.30.160.60:FF:002075">
    <property type="entry name" value="zinc finger protein 646"/>
    <property type="match status" value="1"/>
</dbReference>
<dbReference type="PROSITE" id="PS50157">
    <property type="entry name" value="ZINC_FINGER_C2H2_2"/>
    <property type="match status" value="12"/>
</dbReference>
<keyword evidence="5 11" id="KW-0863">Zinc-finger</keyword>
<dbReference type="FunFam" id="3.30.160.60:FF:000016">
    <property type="entry name" value="zinc finger protein 37 homolog"/>
    <property type="match status" value="1"/>
</dbReference>
<dbReference type="SUPFAM" id="SSF57667">
    <property type="entry name" value="beta-beta-alpha zinc fingers"/>
    <property type="match status" value="8"/>
</dbReference>
<evidence type="ECO:0000256" key="7">
    <source>
        <dbReference type="ARBA" id="ARBA00023015"/>
    </source>
</evidence>
<dbReference type="PANTHER" id="PTHR24381:SF390">
    <property type="entry name" value="ZINC FINGER PROTEIN 37 HOMOLOG"/>
    <property type="match status" value="1"/>
</dbReference>
<feature type="domain" description="C2H2-type" evidence="12">
    <location>
        <begin position="569"/>
        <end position="596"/>
    </location>
</feature>
<accession>A0A8C9PHJ0</accession>
<evidence type="ECO:0000256" key="6">
    <source>
        <dbReference type="ARBA" id="ARBA00022833"/>
    </source>
</evidence>
<evidence type="ECO:0000256" key="8">
    <source>
        <dbReference type="ARBA" id="ARBA00023125"/>
    </source>
</evidence>
<keyword evidence="8" id="KW-0238">DNA-binding</keyword>
<evidence type="ECO:0000256" key="1">
    <source>
        <dbReference type="ARBA" id="ARBA00004123"/>
    </source>
</evidence>
<dbReference type="InterPro" id="IPR013087">
    <property type="entry name" value="Znf_C2H2_type"/>
</dbReference>
<dbReference type="AlphaFoldDB" id="A0A8C9PHJ0"/>
<feature type="domain" description="C2H2-type" evidence="12">
    <location>
        <begin position="452"/>
        <end position="484"/>
    </location>
</feature>
<keyword evidence="7" id="KW-0805">Transcription regulation</keyword>
<feature type="domain" description="C2H2-type" evidence="12">
    <location>
        <begin position="258"/>
        <end position="285"/>
    </location>
</feature>
<dbReference type="FunFam" id="3.30.160.60:FF:000020">
    <property type="entry name" value="Zinc finger protein 14 homolog"/>
    <property type="match status" value="1"/>
</dbReference>
<dbReference type="Proteomes" id="UP000694422">
    <property type="component" value="Unplaced"/>
</dbReference>
<name>A0A8C9PHJ0_SPEDA</name>
<feature type="domain" description="C2H2-type" evidence="12">
    <location>
        <begin position="625"/>
        <end position="652"/>
    </location>
</feature>